<dbReference type="Pfam" id="PF14056">
    <property type="entry name" value="DUF4250"/>
    <property type="match status" value="1"/>
</dbReference>
<reference evidence="1 2" key="1">
    <citation type="submission" date="2019-08" db="EMBL/GenBank/DDBJ databases">
        <title>In-depth cultivation of the pig gut microbiome towards novel bacterial diversity and tailored functional studies.</title>
        <authorList>
            <person name="Wylensek D."/>
            <person name="Hitch T.C.A."/>
            <person name="Clavel T."/>
        </authorList>
    </citation>
    <scope>NUCLEOTIDE SEQUENCE [LARGE SCALE GENOMIC DNA]</scope>
    <source>
        <strain evidence="1 2">WCA-389-WT-23D1</strain>
    </source>
</reference>
<proteinExistence type="predicted"/>
<organism evidence="1 2">
    <name type="scientific">Clostridium porci</name>
    <dbReference type="NCBI Taxonomy" id="2605778"/>
    <lineage>
        <taxon>Bacteria</taxon>
        <taxon>Bacillati</taxon>
        <taxon>Bacillota</taxon>
        <taxon>Clostridia</taxon>
        <taxon>Eubacteriales</taxon>
        <taxon>Clostridiaceae</taxon>
        <taxon>Clostridium</taxon>
    </lineage>
</organism>
<evidence type="ECO:0000313" key="2">
    <source>
        <dbReference type="Proteomes" id="UP000429958"/>
    </source>
</evidence>
<evidence type="ECO:0000313" key="1">
    <source>
        <dbReference type="EMBL" id="MSS36918.1"/>
    </source>
</evidence>
<accession>A0A7X2NLB5</accession>
<protein>
    <submittedName>
        <fullName evidence="1">DUF4250 domain-containing protein</fullName>
    </submittedName>
</protein>
<name>A0A7X2NLB5_9CLOT</name>
<comment type="caution">
    <text evidence="1">The sequence shown here is derived from an EMBL/GenBank/DDBJ whole genome shotgun (WGS) entry which is preliminary data.</text>
</comment>
<sequence length="59" mass="6759">MNTLPKDPVILLSYVNTQLRDNYSSLEEMCRALDMDKSSIIVILSGIGYKYEPAQNRFC</sequence>
<dbReference type="RefSeq" id="WP_154472351.1">
    <property type="nucleotide sequence ID" value="NZ_DBEWUL010000189.1"/>
</dbReference>
<dbReference type="InterPro" id="IPR025346">
    <property type="entry name" value="DUF4250"/>
</dbReference>
<gene>
    <name evidence="1" type="ORF">FYJ39_10095</name>
</gene>
<keyword evidence="2" id="KW-1185">Reference proteome</keyword>
<dbReference type="EMBL" id="VUMD01000007">
    <property type="protein sequence ID" value="MSS36918.1"/>
    <property type="molecule type" value="Genomic_DNA"/>
</dbReference>
<dbReference type="Proteomes" id="UP000429958">
    <property type="component" value="Unassembled WGS sequence"/>
</dbReference>
<dbReference type="AlphaFoldDB" id="A0A7X2NLB5"/>